<feature type="compositionally biased region" description="Polar residues" evidence="1">
    <location>
        <begin position="383"/>
        <end position="399"/>
    </location>
</feature>
<gene>
    <name evidence="3" type="ORF">Z518_02952</name>
</gene>
<feature type="compositionally biased region" description="Basic and acidic residues" evidence="1">
    <location>
        <begin position="277"/>
        <end position="291"/>
    </location>
</feature>
<dbReference type="AlphaFoldDB" id="A0A0D2IY12"/>
<dbReference type="Proteomes" id="UP000053617">
    <property type="component" value="Unassembled WGS sequence"/>
</dbReference>
<feature type="compositionally biased region" description="Low complexity" evidence="1">
    <location>
        <begin position="262"/>
        <end position="276"/>
    </location>
</feature>
<protein>
    <recommendedName>
        <fullName evidence="2">OTU domain-containing protein</fullName>
    </recommendedName>
</protein>
<dbReference type="InterPro" id="IPR050704">
    <property type="entry name" value="Peptidase_C85-like"/>
</dbReference>
<organism evidence="3 4">
    <name type="scientific">Rhinocladiella mackenziei CBS 650.93</name>
    <dbReference type="NCBI Taxonomy" id="1442369"/>
    <lineage>
        <taxon>Eukaryota</taxon>
        <taxon>Fungi</taxon>
        <taxon>Dikarya</taxon>
        <taxon>Ascomycota</taxon>
        <taxon>Pezizomycotina</taxon>
        <taxon>Eurotiomycetes</taxon>
        <taxon>Chaetothyriomycetidae</taxon>
        <taxon>Chaetothyriales</taxon>
        <taxon>Herpotrichiellaceae</taxon>
        <taxon>Rhinocladiella</taxon>
    </lineage>
</organism>
<dbReference type="VEuPathDB" id="FungiDB:Z518_02952"/>
<dbReference type="PANTHER" id="PTHR12419">
    <property type="entry name" value="OTU DOMAIN CONTAINING PROTEIN"/>
    <property type="match status" value="1"/>
</dbReference>
<dbReference type="OrthoDB" id="409956at2759"/>
<dbReference type="GO" id="GO:0016579">
    <property type="term" value="P:protein deubiquitination"/>
    <property type="evidence" value="ECO:0007669"/>
    <property type="project" value="TreeGrafter"/>
</dbReference>
<dbReference type="PANTHER" id="PTHR12419:SF7">
    <property type="entry name" value="OTU DOMAIN-CONTAINING PROTEIN 3"/>
    <property type="match status" value="1"/>
</dbReference>
<dbReference type="PROSITE" id="PS50802">
    <property type="entry name" value="OTU"/>
    <property type="match status" value="1"/>
</dbReference>
<evidence type="ECO:0000313" key="3">
    <source>
        <dbReference type="EMBL" id="KIX08296.1"/>
    </source>
</evidence>
<evidence type="ECO:0000259" key="2">
    <source>
        <dbReference type="PROSITE" id="PS50802"/>
    </source>
</evidence>
<reference evidence="3 4" key="1">
    <citation type="submission" date="2015-01" db="EMBL/GenBank/DDBJ databases">
        <title>The Genome Sequence of Rhinocladiella mackenzie CBS 650.93.</title>
        <authorList>
            <consortium name="The Broad Institute Genomics Platform"/>
            <person name="Cuomo C."/>
            <person name="de Hoog S."/>
            <person name="Gorbushina A."/>
            <person name="Stielow B."/>
            <person name="Teixiera M."/>
            <person name="Abouelleil A."/>
            <person name="Chapman S.B."/>
            <person name="Priest M."/>
            <person name="Young S.K."/>
            <person name="Wortman J."/>
            <person name="Nusbaum C."/>
            <person name="Birren B."/>
        </authorList>
    </citation>
    <scope>NUCLEOTIDE SEQUENCE [LARGE SCALE GENOMIC DNA]</scope>
    <source>
        <strain evidence="3 4">CBS 650.93</strain>
    </source>
</reference>
<dbReference type="HOGENOM" id="CLU_662277_0_0_1"/>
<feature type="region of interest" description="Disordered" evidence="1">
    <location>
        <begin position="180"/>
        <end position="219"/>
    </location>
</feature>
<proteinExistence type="predicted"/>
<evidence type="ECO:0000256" key="1">
    <source>
        <dbReference type="SAM" id="MobiDB-lite"/>
    </source>
</evidence>
<dbReference type="EMBL" id="KN847476">
    <property type="protein sequence ID" value="KIX08296.1"/>
    <property type="molecule type" value="Genomic_DNA"/>
</dbReference>
<dbReference type="InterPro" id="IPR038765">
    <property type="entry name" value="Papain-like_cys_pep_sf"/>
</dbReference>
<accession>A0A0D2IY12</accession>
<dbReference type="SUPFAM" id="SSF54001">
    <property type="entry name" value="Cysteine proteinases"/>
    <property type="match status" value="1"/>
</dbReference>
<keyword evidence="4" id="KW-1185">Reference proteome</keyword>
<evidence type="ECO:0000313" key="4">
    <source>
        <dbReference type="Proteomes" id="UP000053617"/>
    </source>
</evidence>
<dbReference type="STRING" id="1442369.A0A0D2IY12"/>
<dbReference type="CDD" id="cd22756">
    <property type="entry name" value="OTU_OTUD3-like"/>
    <property type="match status" value="1"/>
</dbReference>
<dbReference type="Pfam" id="PF02338">
    <property type="entry name" value="OTU"/>
    <property type="match status" value="1"/>
</dbReference>
<name>A0A0D2IY12_9EURO</name>
<dbReference type="InterPro" id="IPR003323">
    <property type="entry name" value="OTU_dom"/>
</dbReference>
<sequence length="413" mass="46321">MADHAFPTQLPSMVRKPKAVWPGLVKMGMYQKQIAGDGNCLFASLSDQLYGTPAKHPEIRASIIEHMRTYRPLFEHYVHKDDVQQRRTLRSTTLAVRQEPEDAFEEYLSLMSRNGTYGGEPELVAFCQVFDQDVTVHLPRIKNFDRDSISYTNEHRGSPIALPPLHICYGGDEVTRAHYDSARSRDGSTPRTQNSPLLKPQDTPRNALTGSIPLGPGSVLTTRAIRNSRSDLSSELIQDFLQRSKREVENNLDQLSDKYRARSPSVTSSQRSSSSKRSLDDDGEPIRSNKRADRRRSTRRRADMKITISDPDDEFAPRLPIDSPNANIPLSTQDTELSSDVQALEYDAELIRTTSIAPTENDAFESAARATKQPVKPKDRTSHNMVSNKSQASESSSVRLISVAERPKSTLRA</sequence>
<feature type="region of interest" description="Disordered" evidence="1">
    <location>
        <begin position="362"/>
        <end position="413"/>
    </location>
</feature>
<feature type="region of interest" description="Disordered" evidence="1">
    <location>
        <begin position="252"/>
        <end position="305"/>
    </location>
</feature>
<dbReference type="RefSeq" id="XP_013275432.1">
    <property type="nucleotide sequence ID" value="XM_013419978.1"/>
</dbReference>
<feature type="domain" description="OTU" evidence="2">
    <location>
        <begin position="29"/>
        <end position="185"/>
    </location>
</feature>
<dbReference type="GO" id="GO:0004843">
    <property type="term" value="F:cysteine-type deubiquitinase activity"/>
    <property type="evidence" value="ECO:0007669"/>
    <property type="project" value="TreeGrafter"/>
</dbReference>
<dbReference type="Gene3D" id="3.90.70.80">
    <property type="match status" value="1"/>
</dbReference>
<dbReference type="GeneID" id="25291023"/>